<comment type="cofactor">
    <cofactor evidence="1">
        <name>Zn(2+)</name>
        <dbReference type="ChEBI" id="CHEBI:29105"/>
    </cofactor>
</comment>
<keyword evidence="4" id="KW-0862">Zinc</keyword>
<dbReference type="AlphaFoldDB" id="A0A3E0X1C5"/>
<evidence type="ECO:0000256" key="1">
    <source>
        <dbReference type="ARBA" id="ARBA00001947"/>
    </source>
</evidence>
<evidence type="ECO:0000313" key="7">
    <source>
        <dbReference type="Proteomes" id="UP000256763"/>
    </source>
</evidence>
<dbReference type="Pfam" id="PF24827">
    <property type="entry name" value="AstE_AspA_cat"/>
    <property type="match status" value="1"/>
</dbReference>
<evidence type="ECO:0000256" key="4">
    <source>
        <dbReference type="ARBA" id="ARBA00022833"/>
    </source>
</evidence>
<protein>
    <submittedName>
        <fullName evidence="6">Peptidase M14</fullName>
    </submittedName>
</protein>
<dbReference type="OrthoDB" id="9782876at2"/>
<dbReference type="GO" id="GO:0046872">
    <property type="term" value="F:metal ion binding"/>
    <property type="evidence" value="ECO:0007669"/>
    <property type="project" value="UniProtKB-KW"/>
</dbReference>
<comment type="caution">
    <text evidence="6">The sequence shown here is derived from an EMBL/GenBank/DDBJ whole genome shotgun (WGS) entry which is preliminary data.</text>
</comment>
<proteinExistence type="predicted"/>
<name>A0A3E0X1C5_9GAMM</name>
<dbReference type="RefSeq" id="WP_116300595.1">
    <property type="nucleotide sequence ID" value="NZ_NFZV01000001.1"/>
</dbReference>
<dbReference type="EMBL" id="NFZW01000001">
    <property type="protein sequence ID" value="RFA39449.1"/>
    <property type="molecule type" value="Genomic_DNA"/>
</dbReference>
<organism evidence="6 7">
    <name type="scientific">Alkalilimnicola ehrlichii</name>
    <dbReference type="NCBI Taxonomy" id="351052"/>
    <lineage>
        <taxon>Bacteria</taxon>
        <taxon>Pseudomonadati</taxon>
        <taxon>Pseudomonadota</taxon>
        <taxon>Gammaproteobacteria</taxon>
        <taxon>Chromatiales</taxon>
        <taxon>Ectothiorhodospiraceae</taxon>
        <taxon>Alkalilimnicola</taxon>
    </lineage>
</organism>
<feature type="domain" description="Succinylglutamate desuccinylase/Aspartoacylase catalytic" evidence="5">
    <location>
        <begin position="38"/>
        <end position="203"/>
    </location>
</feature>
<keyword evidence="2" id="KW-0479">Metal-binding</keyword>
<evidence type="ECO:0000313" key="6">
    <source>
        <dbReference type="EMBL" id="RFA39449.1"/>
    </source>
</evidence>
<dbReference type="InterPro" id="IPR055438">
    <property type="entry name" value="AstE_AspA_cat"/>
</dbReference>
<dbReference type="Proteomes" id="UP000256763">
    <property type="component" value="Unassembled WGS sequence"/>
</dbReference>
<accession>A0A3E0X1C5</accession>
<dbReference type="Gene3D" id="3.40.630.10">
    <property type="entry name" value="Zn peptidases"/>
    <property type="match status" value="1"/>
</dbReference>
<reference evidence="7" key="1">
    <citation type="submission" date="2017-05" db="EMBL/GenBank/DDBJ databases">
        <authorList>
            <person name="Sharma S."/>
            <person name="Sidhu C."/>
            <person name="Pinnaka A.K."/>
        </authorList>
    </citation>
    <scope>NUCLEOTIDE SEQUENCE [LARGE SCALE GENOMIC DNA]</scope>
    <source>
        <strain evidence="7">AK93</strain>
    </source>
</reference>
<dbReference type="SUPFAM" id="SSF53187">
    <property type="entry name" value="Zn-dependent exopeptidases"/>
    <property type="match status" value="1"/>
</dbReference>
<evidence type="ECO:0000256" key="3">
    <source>
        <dbReference type="ARBA" id="ARBA00022801"/>
    </source>
</evidence>
<evidence type="ECO:0000256" key="2">
    <source>
        <dbReference type="ARBA" id="ARBA00022723"/>
    </source>
</evidence>
<dbReference type="GO" id="GO:0016788">
    <property type="term" value="F:hydrolase activity, acting on ester bonds"/>
    <property type="evidence" value="ECO:0007669"/>
    <property type="project" value="InterPro"/>
</dbReference>
<dbReference type="CDD" id="cd06256">
    <property type="entry name" value="M14_ASTE_ASPA-like"/>
    <property type="match status" value="1"/>
</dbReference>
<evidence type="ECO:0000259" key="5">
    <source>
        <dbReference type="Pfam" id="PF24827"/>
    </source>
</evidence>
<keyword evidence="3" id="KW-0378">Hydrolase</keyword>
<gene>
    <name evidence="6" type="ORF">CAL65_01250</name>
</gene>
<keyword evidence="7" id="KW-1185">Reference proteome</keyword>
<sequence>MLQIYEALPAGFVDAAPTALAALLGGPSLIHLPGRRTPALFVSVLLHGNETTGVEAVQAVLRHYRGRDLPRALSLFVGNVTAAREGLRRLDGQPDYNRIWPGGEHVDSPEARMAADVVDIMRRRGVFASIDIHNNTGLNPHYGCINRLDGQYLHLASLFSHTVVYFTRPRGVQSMAFAELCPAVTVECGQAGSAFAAEHAQEFIEAGLHLAEIPAHPSMPVGVFHTVATLKIAPDVSFGFGRCGAELELLEDLEQLNFHELPVGTALGRIGNHAGVAIVAEDNSGRDATRRFLSVDNHEIQLRRHAMPAMLTRDERVIRQDCLGYLMERLELPAS</sequence>